<feature type="compositionally biased region" description="Polar residues" evidence="2">
    <location>
        <begin position="12"/>
        <end position="29"/>
    </location>
</feature>
<dbReference type="PANTHER" id="PTHR46525:SF2">
    <property type="entry name" value="EMB|CAB72159.1"/>
    <property type="match status" value="1"/>
</dbReference>
<reference evidence="3" key="2">
    <citation type="submission" date="2020-08" db="EMBL/GenBank/DDBJ databases">
        <title>Plant Genome Project.</title>
        <authorList>
            <person name="Zhang R.-G."/>
        </authorList>
    </citation>
    <scope>NUCLEOTIDE SEQUENCE</scope>
    <source>
        <strain evidence="3">Huo1</strain>
        <tissue evidence="3">Leaf</tissue>
    </source>
</reference>
<proteinExistence type="inferred from homology"/>
<comment type="caution">
    <text evidence="3">The sequence shown here is derived from an EMBL/GenBank/DDBJ whole genome shotgun (WGS) entry which is preliminary data.</text>
</comment>
<dbReference type="Pfam" id="PF04520">
    <property type="entry name" value="Senescence_reg"/>
    <property type="match status" value="1"/>
</dbReference>
<accession>A0A8X8Y8I2</accession>
<dbReference type="PANTHER" id="PTHR46525">
    <property type="entry name" value="EMB|CAB72159.1"/>
    <property type="match status" value="1"/>
</dbReference>
<protein>
    <submittedName>
        <fullName evidence="3">Uncharacterized protein</fullName>
    </submittedName>
</protein>
<sequence>MDQFEFNEADVWNTNADQTESKKPNSNSRKAFWETEKSPPIKAKIQALIIPGPSSRARVGDYYEDGNEGMPPHEYLARTRVASPSVCVGKGRTLKGRDLSKVRDDI</sequence>
<reference evidence="3" key="1">
    <citation type="submission" date="2018-01" db="EMBL/GenBank/DDBJ databases">
        <authorList>
            <person name="Mao J.F."/>
        </authorList>
    </citation>
    <scope>NUCLEOTIDE SEQUENCE</scope>
    <source>
        <strain evidence="3">Huo1</strain>
        <tissue evidence="3">Leaf</tissue>
    </source>
</reference>
<evidence type="ECO:0000256" key="2">
    <source>
        <dbReference type="SAM" id="MobiDB-lite"/>
    </source>
</evidence>
<name>A0A8X8Y8I2_SALSN</name>
<dbReference type="EMBL" id="PNBA02000004">
    <property type="protein sequence ID" value="KAG6427420.1"/>
    <property type="molecule type" value="Genomic_DNA"/>
</dbReference>
<dbReference type="Proteomes" id="UP000298416">
    <property type="component" value="Unassembled WGS sequence"/>
</dbReference>
<dbReference type="InterPro" id="IPR007608">
    <property type="entry name" value="Senescence_reg_S40"/>
</dbReference>
<dbReference type="AlphaFoldDB" id="A0A8X8Y8I2"/>
<feature type="region of interest" description="Disordered" evidence="2">
    <location>
        <begin position="1"/>
        <end position="36"/>
    </location>
</feature>
<organism evidence="3">
    <name type="scientific">Salvia splendens</name>
    <name type="common">Scarlet sage</name>
    <dbReference type="NCBI Taxonomy" id="180675"/>
    <lineage>
        <taxon>Eukaryota</taxon>
        <taxon>Viridiplantae</taxon>
        <taxon>Streptophyta</taxon>
        <taxon>Embryophyta</taxon>
        <taxon>Tracheophyta</taxon>
        <taxon>Spermatophyta</taxon>
        <taxon>Magnoliopsida</taxon>
        <taxon>eudicotyledons</taxon>
        <taxon>Gunneridae</taxon>
        <taxon>Pentapetalae</taxon>
        <taxon>asterids</taxon>
        <taxon>lamiids</taxon>
        <taxon>Lamiales</taxon>
        <taxon>Lamiaceae</taxon>
        <taxon>Nepetoideae</taxon>
        <taxon>Mentheae</taxon>
        <taxon>Salviinae</taxon>
        <taxon>Salvia</taxon>
        <taxon>Salvia subgen. Calosphace</taxon>
        <taxon>core Calosphace</taxon>
    </lineage>
</organism>
<keyword evidence="4" id="KW-1185">Reference proteome</keyword>
<dbReference type="OrthoDB" id="1917735at2759"/>
<dbReference type="GO" id="GO:0010150">
    <property type="term" value="P:leaf senescence"/>
    <property type="evidence" value="ECO:0007669"/>
    <property type="project" value="UniProtKB-ARBA"/>
</dbReference>
<evidence type="ECO:0000313" key="4">
    <source>
        <dbReference type="Proteomes" id="UP000298416"/>
    </source>
</evidence>
<comment type="similarity">
    <text evidence="1">Belongs to the senescence regulator S40 family.</text>
</comment>
<evidence type="ECO:0000313" key="3">
    <source>
        <dbReference type="EMBL" id="KAG6427420.1"/>
    </source>
</evidence>
<evidence type="ECO:0000256" key="1">
    <source>
        <dbReference type="ARBA" id="ARBA00034773"/>
    </source>
</evidence>
<gene>
    <name evidence="3" type="ORF">SASPL_111665</name>
</gene>